<evidence type="ECO:0000313" key="3">
    <source>
        <dbReference type="Proteomes" id="UP000222310"/>
    </source>
</evidence>
<organism evidence="2 3">
    <name type="scientific">Nostoc linckia z8</name>
    <dbReference type="NCBI Taxonomy" id="1628746"/>
    <lineage>
        <taxon>Bacteria</taxon>
        <taxon>Bacillati</taxon>
        <taxon>Cyanobacteriota</taxon>
        <taxon>Cyanophyceae</taxon>
        <taxon>Nostocales</taxon>
        <taxon>Nostocaceae</taxon>
        <taxon>Nostoc</taxon>
    </lineage>
</organism>
<gene>
    <name evidence="2" type="ORF">VF08_02360</name>
</gene>
<evidence type="ECO:0000313" key="2">
    <source>
        <dbReference type="EMBL" id="PHK06879.1"/>
    </source>
</evidence>
<evidence type="ECO:0000256" key="1">
    <source>
        <dbReference type="SAM" id="MobiDB-lite"/>
    </source>
</evidence>
<accession>A0A9Q5ZGK3</accession>
<feature type="compositionally biased region" description="Polar residues" evidence="1">
    <location>
        <begin position="23"/>
        <end position="41"/>
    </location>
</feature>
<dbReference type="EMBL" id="LAHD01000004">
    <property type="protein sequence ID" value="PHK06879.1"/>
    <property type="molecule type" value="Genomic_DNA"/>
</dbReference>
<comment type="caution">
    <text evidence="2">The sequence shown here is derived from an EMBL/GenBank/DDBJ whole genome shotgun (WGS) entry which is preliminary data.</text>
</comment>
<dbReference type="Proteomes" id="UP000222310">
    <property type="component" value="Unassembled WGS sequence"/>
</dbReference>
<reference evidence="2 3" key="1">
    <citation type="submission" date="2015-02" db="EMBL/GenBank/DDBJ databases">
        <title>Nostoc linckia genome annotation.</title>
        <authorList>
            <person name="Zhou Z."/>
        </authorList>
    </citation>
    <scope>NUCLEOTIDE SEQUENCE [LARGE SCALE GENOMIC DNA]</scope>
    <source>
        <strain evidence="3">z8</strain>
    </source>
</reference>
<dbReference type="AlphaFoldDB" id="A0A9Q5ZGK3"/>
<evidence type="ECO:0008006" key="4">
    <source>
        <dbReference type="Google" id="ProtNLM"/>
    </source>
</evidence>
<sequence>MKRFFTALAITSTFVVTQACTSQVKSGETPDSNATTVSNANPHAGHNIGNSQTPKAEKNPHSSHNIENSRNEHSGYSKLESANATAKLTVASKITPNTPVPIIIEVQDNNGKAISSFDQFQEKLMHLIVVSDDFQSFNHIHPIYKGNGRFEVKANFPHPGRYSLFSDYKVAGKAEQVSVLKAEVPGNSPTAPKIDLATTKTFGNTKANLKLSQPTIKTGQEVHLIFNLQDAASNQPLKDLKPYLGERGHLVILKQSSPLTQADYIHAHAMKNTPAAEVHFITSFPKPGKYKMWGQFNRNGKIVTTDFWVDVQ</sequence>
<protein>
    <recommendedName>
        <fullName evidence="4">YtkA-like domain-containing protein</fullName>
    </recommendedName>
</protein>
<dbReference type="RefSeq" id="WP_099066910.1">
    <property type="nucleotide sequence ID" value="NZ_LAHD01000004.1"/>
</dbReference>
<dbReference type="GeneID" id="57092514"/>
<name>A0A9Q5ZGK3_NOSLI</name>
<feature type="region of interest" description="Disordered" evidence="1">
    <location>
        <begin position="23"/>
        <end position="74"/>
    </location>
</feature>
<dbReference type="PROSITE" id="PS51257">
    <property type="entry name" value="PROKAR_LIPOPROTEIN"/>
    <property type="match status" value="1"/>
</dbReference>
<proteinExistence type="predicted"/>